<name>A0AA37Q305_9BACT</name>
<dbReference type="PANTHER" id="PTHR10566:SF113">
    <property type="entry name" value="PROTEIN ACTIVITY OF BC1 COMPLEX KINASE 7, CHLOROPLASTIC"/>
    <property type="match status" value="1"/>
</dbReference>
<dbReference type="PANTHER" id="PTHR10566">
    <property type="entry name" value="CHAPERONE-ACTIVITY OF BC1 COMPLEX CABC1 -RELATED"/>
    <property type="match status" value="1"/>
</dbReference>
<feature type="domain" description="ABC1 atypical kinase-like" evidence="3">
    <location>
        <begin position="82"/>
        <end position="327"/>
    </location>
</feature>
<evidence type="ECO:0000256" key="1">
    <source>
        <dbReference type="ARBA" id="ARBA00009670"/>
    </source>
</evidence>
<comment type="similarity">
    <text evidence="1">Belongs to the protein kinase superfamily. ADCK protein kinase family.</text>
</comment>
<organism evidence="4 5">
    <name type="scientific">Roseisolibacter agri</name>
    <dbReference type="NCBI Taxonomy" id="2014610"/>
    <lineage>
        <taxon>Bacteria</taxon>
        <taxon>Pseudomonadati</taxon>
        <taxon>Gemmatimonadota</taxon>
        <taxon>Gemmatimonadia</taxon>
        <taxon>Gemmatimonadales</taxon>
        <taxon>Gemmatimonadaceae</taxon>
        <taxon>Roseisolibacter</taxon>
    </lineage>
</organism>
<protein>
    <recommendedName>
        <fullName evidence="3">ABC1 atypical kinase-like domain-containing protein</fullName>
    </recommendedName>
</protein>
<proteinExistence type="inferred from homology"/>
<feature type="region of interest" description="Disordered" evidence="2">
    <location>
        <begin position="491"/>
        <end position="532"/>
    </location>
</feature>
<sequence>MLRTLAVAARLTPLVASFVRDHRRWLWFGAPVRRTREFHDARAARLVATVAELGPAFVKMAQIVGSRADLIPEPYLSALGTLHDQVPPVSAAQVRATLEREYGAPVESLFEDFAWTPLAAASLGQVHRARWEGRDVVVKVLRPGVEALMVEDLRAAESLFEFAEKRWGQGPAAGHFRGLRNVLREFGTRVWEEMDFRREAEYAQAMGANFAGREGVKIPYVVPSLVRHRALVLEYVPGTRIDRLQDRVRAGTLDAPTLVRRVIELYMHMMLVDGLFHADPHPGNLLVQDDGTIVVLDFGMVVRVDRTLRRRLARTAFAGIQRDVDGLIDGFYALGVLEPHADRAMARALVDTLLDIAHLADTTTLDRMQLVADRVMATLYSFPVTLPSDLVYFARTAALIEGLGTRYDARFNAVTFAGPIALRMRGAIMASLRDPVTGDTGLPPVDWAQLLGAAAGQAAATAVRVGRGLFAFVQQVVSEIGAAIGEAAESAERGASSGERVALPPAATPVLPPAAPQKALPPGPASQDLAAD</sequence>
<evidence type="ECO:0000313" key="5">
    <source>
        <dbReference type="Proteomes" id="UP001161325"/>
    </source>
</evidence>
<dbReference type="Proteomes" id="UP001161325">
    <property type="component" value="Unassembled WGS sequence"/>
</dbReference>
<dbReference type="AlphaFoldDB" id="A0AA37Q305"/>
<comment type="caution">
    <text evidence="4">The sequence shown here is derived from an EMBL/GenBank/DDBJ whole genome shotgun (WGS) entry which is preliminary data.</text>
</comment>
<evidence type="ECO:0000313" key="4">
    <source>
        <dbReference type="EMBL" id="GLC25640.1"/>
    </source>
</evidence>
<dbReference type="EMBL" id="BRXS01000003">
    <property type="protein sequence ID" value="GLC25640.1"/>
    <property type="molecule type" value="Genomic_DNA"/>
</dbReference>
<dbReference type="CDD" id="cd05121">
    <property type="entry name" value="ABC1_ADCK3-like"/>
    <property type="match status" value="1"/>
</dbReference>
<feature type="compositionally biased region" description="Pro residues" evidence="2">
    <location>
        <begin position="506"/>
        <end position="524"/>
    </location>
</feature>
<reference evidence="4" key="1">
    <citation type="submission" date="2022-08" db="EMBL/GenBank/DDBJ databases">
        <title>Draft genome sequencing of Roseisolibacter agri AW1220.</title>
        <authorList>
            <person name="Tobiishi Y."/>
            <person name="Tonouchi A."/>
        </authorList>
    </citation>
    <scope>NUCLEOTIDE SEQUENCE</scope>
    <source>
        <strain evidence="4">AW1220</strain>
    </source>
</reference>
<dbReference type="InterPro" id="IPR004147">
    <property type="entry name" value="ABC1_dom"/>
</dbReference>
<evidence type="ECO:0000259" key="3">
    <source>
        <dbReference type="Pfam" id="PF03109"/>
    </source>
</evidence>
<dbReference type="Gene3D" id="1.10.510.10">
    <property type="entry name" value="Transferase(Phosphotransferase) domain 1"/>
    <property type="match status" value="1"/>
</dbReference>
<dbReference type="Pfam" id="PF03109">
    <property type="entry name" value="ABC1"/>
    <property type="match status" value="1"/>
</dbReference>
<keyword evidence="5" id="KW-1185">Reference proteome</keyword>
<gene>
    <name evidence="4" type="ORF">rosag_21530</name>
</gene>
<dbReference type="SUPFAM" id="SSF56112">
    <property type="entry name" value="Protein kinase-like (PK-like)"/>
    <property type="match status" value="1"/>
</dbReference>
<feature type="compositionally biased region" description="Low complexity" evidence="2">
    <location>
        <begin position="491"/>
        <end position="505"/>
    </location>
</feature>
<dbReference type="RefSeq" id="WP_284350097.1">
    <property type="nucleotide sequence ID" value="NZ_BRXS01000003.1"/>
</dbReference>
<evidence type="ECO:0000256" key="2">
    <source>
        <dbReference type="SAM" id="MobiDB-lite"/>
    </source>
</evidence>
<dbReference type="InterPro" id="IPR011009">
    <property type="entry name" value="Kinase-like_dom_sf"/>
</dbReference>
<dbReference type="InterPro" id="IPR050154">
    <property type="entry name" value="UbiB_kinase"/>
</dbReference>
<accession>A0AA37Q305</accession>